<reference evidence="3 4" key="1">
    <citation type="submission" date="2016-10" db="EMBL/GenBank/DDBJ databases">
        <title>Genome sequence of the basidiomycete white-rot fungus Trametes pubescens.</title>
        <authorList>
            <person name="Makela M.R."/>
            <person name="Granchi Z."/>
            <person name="Peng M."/>
            <person name="De Vries R.P."/>
            <person name="Grigoriev I."/>
            <person name="Riley R."/>
            <person name="Hilden K."/>
        </authorList>
    </citation>
    <scope>NUCLEOTIDE SEQUENCE [LARGE SCALE GENOMIC DNA]</scope>
    <source>
        <strain evidence="3 4">FBCC735</strain>
    </source>
</reference>
<dbReference type="GO" id="GO:0016192">
    <property type="term" value="P:vesicle-mediated transport"/>
    <property type="evidence" value="ECO:0007669"/>
    <property type="project" value="TreeGrafter"/>
</dbReference>
<sequence>MDFDVVVLGTGLSESIAAAALSKAGFKVAHVDNNQYYGGDEASLTLDELAKWADSRTAEANEKSPASYLANQRTRYTSISRSTTIPPQSRQYSVPLAPSIVPSVGPHIDSLVASGVSRYGSFKLLEKVAVYDRPGVVQSVPGSKEDVFKSKVLSLLEKRRLMRFLLFAAGEFEGKKELEGKEHMPLLQFLREAFSLSDKPAIAIAYALAFCITADEPSLPALTRIRQYLRSAGRYGATPFLVGHYGGLGETAQGFCRTSAVKGGTYILGRRVVAVKSPSPAVDTSPHDEKASTSPSTEPRYSVELEDFDEPLTAKILLASPDYVSPVPIVDVPSSSNPVLSGSIYPVARCIAIVDKPLWFTPSELPDEPAAAAAEAEDAVDGEAEETPSAPLAPNYEVDTAVLVFPPGCLADGSVTTAAHVLVMGEGSMSAPRGKCESSRQTKRLLSLKERPLGIVNISLPCTSSSGPPHSAEELLRPYLDATLTLAAPLSVPSDSQPIAPIFTVFYIHHSAPPHPPPALSTASSEIIVAHPHTSLLPEIADAATQHAEAMFWKAVEMLGRRSPVRESGSTDEVEGKNEEGGEKEAEEESDPGEIDSFWPPLDAAEVESADDW</sequence>
<name>A0A1M2VIS2_TRAPU</name>
<dbReference type="OrthoDB" id="9446342at2759"/>
<dbReference type="InterPro" id="IPR036188">
    <property type="entry name" value="FAD/NAD-bd_sf"/>
</dbReference>
<dbReference type="PANTHER" id="PTHR11787:SF4">
    <property type="entry name" value="CHM, RAB ESCORT PROTEIN 1"/>
    <property type="match status" value="1"/>
</dbReference>
<dbReference type="PRINTS" id="PR00891">
    <property type="entry name" value="RABGDIREP"/>
</dbReference>
<dbReference type="OMA" id="FKVAHVD"/>
<dbReference type="GO" id="GO:0005968">
    <property type="term" value="C:Rab-protein geranylgeranyltransferase complex"/>
    <property type="evidence" value="ECO:0007669"/>
    <property type="project" value="TreeGrafter"/>
</dbReference>
<dbReference type="PANTHER" id="PTHR11787">
    <property type="entry name" value="RAB GDP-DISSOCIATION INHIBITOR"/>
    <property type="match status" value="1"/>
</dbReference>
<dbReference type="Gene3D" id="3.50.50.60">
    <property type="entry name" value="FAD/NAD(P)-binding domain"/>
    <property type="match status" value="2"/>
</dbReference>
<dbReference type="Gene3D" id="3.30.519.10">
    <property type="entry name" value="Guanine Nucleotide Dissociation Inhibitor, domain 2"/>
    <property type="match status" value="1"/>
</dbReference>
<gene>
    <name evidence="3" type="ORF">TRAPUB_1641</name>
</gene>
<dbReference type="STRING" id="154538.A0A1M2VIS2"/>
<dbReference type="GO" id="GO:0005634">
    <property type="term" value="C:nucleus"/>
    <property type="evidence" value="ECO:0007669"/>
    <property type="project" value="TreeGrafter"/>
</dbReference>
<dbReference type="GO" id="GO:0007264">
    <property type="term" value="P:small GTPase-mediated signal transduction"/>
    <property type="evidence" value="ECO:0007669"/>
    <property type="project" value="InterPro"/>
</dbReference>
<feature type="compositionally biased region" description="Acidic residues" evidence="2">
    <location>
        <begin position="375"/>
        <end position="386"/>
    </location>
</feature>
<organism evidence="3 4">
    <name type="scientific">Trametes pubescens</name>
    <name type="common">White-rot fungus</name>
    <dbReference type="NCBI Taxonomy" id="154538"/>
    <lineage>
        <taxon>Eukaryota</taxon>
        <taxon>Fungi</taxon>
        <taxon>Dikarya</taxon>
        <taxon>Basidiomycota</taxon>
        <taxon>Agaricomycotina</taxon>
        <taxon>Agaricomycetes</taxon>
        <taxon>Polyporales</taxon>
        <taxon>Polyporaceae</taxon>
        <taxon>Trametes</taxon>
    </lineage>
</organism>
<comment type="similarity">
    <text evidence="1">Belongs to the Rab GDI family.</text>
</comment>
<dbReference type="AlphaFoldDB" id="A0A1M2VIS2"/>
<evidence type="ECO:0000256" key="2">
    <source>
        <dbReference type="SAM" id="MobiDB-lite"/>
    </source>
</evidence>
<feature type="compositionally biased region" description="Basic and acidic residues" evidence="2">
    <location>
        <begin position="574"/>
        <end position="584"/>
    </location>
</feature>
<dbReference type="GO" id="GO:0005092">
    <property type="term" value="F:GDP-dissociation inhibitor activity"/>
    <property type="evidence" value="ECO:0007669"/>
    <property type="project" value="InterPro"/>
</dbReference>
<dbReference type="InterPro" id="IPR018203">
    <property type="entry name" value="GDP_dissociation_inhibitor"/>
</dbReference>
<feature type="compositionally biased region" description="Acidic residues" evidence="2">
    <location>
        <begin position="585"/>
        <end position="594"/>
    </location>
</feature>
<dbReference type="EMBL" id="MNAD01001171">
    <property type="protein sequence ID" value="OJT07504.1"/>
    <property type="molecule type" value="Genomic_DNA"/>
</dbReference>
<accession>A0A1M2VIS2</accession>
<evidence type="ECO:0000313" key="4">
    <source>
        <dbReference type="Proteomes" id="UP000184267"/>
    </source>
</evidence>
<keyword evidence="4" id="KW-1185">Reference proteome</keyword>
<keyword evidence="3" id="KW-0808">Transferase</keyword>
<dbReference type="SUPFAM" id="SSF51905">
    <property type="entry name" value="FAD/NAD(P)-binding domain"/>
    <property type="match status" value="1"/>
</dbReference>
<dbReference type="Proteomes" id="UP000184267">
    <property type="component" value="Unassembled WGS sequence"/>
</dbReference>
<dbReference type="Pfam" id="PF00996">
    <property type="entry name" value="GDI"/>
    <property type="match status" value="1"/>
</dbReference>
<dbReference type="GO" id="GO:0005829">
    <property type="term" value="C:cytosol"/>
    <property type="evidence" value="ECO:0007669"/>
    <property type="project" value="TreeGrafter"/>
</dbReference>
<evidence type="ECO:0000256" key="1">
    <source>
        <dbReference type="ARBA" id="ARBA00005593"/>
    </source>
</evidence>
<protein>
    <submittedName>
        <fullName evidence="3">Rab proteins geranylgeranyltransferase component A</fullName>
    </submittedName>
</protein>
<proteinExistence type="inferred from homology"/>
<dbReference type="GO" id="GO:0016740">
    <property type="term" value="F:transferase activity"/>
    <property type="evidence" value="ECO:0007669"/>
    <property type="project" value="UniProtKB-KW"/>
</dbReference>
<feature type="region of interest" description="Disordered" evidence="2">
    <location>
        <begin position="562"/>
        <end position="613"/>
    </location>
</feature>
<evidence type="ECO:0000313" key="3">
    <source>
        <dbReference type="EMBL" id="OJT07504.1"/>
    </source>
</evidence>
<comment type="caution">
    <text evidence="3">The sequence shown here is derived from an EMBL/GenBank/DDBJ whole genome shotgun (WGS) entry which is preliminary data.</text>
</comment>
<feature type="region of interest" description="Disordered" evidence="2">
    <location>
        <begin position="369"/>
        <end position="392"/>
    </location>
</feature>
<feature type="region of interest" description="Disordered" evidence="2">
    <location>
        <begin position="278"/>
        <end position="301"/>
    </location>
</feature>